<dbReference type="Gene3D" id="1.20.120.330">
    <property type="entry name" value="Nucleotidyltransferases domain 2"/>
    <property type="match status" value="1"/>
</dbReference>
<evidence type="ECO:0000313" key="2">
    <source>
        <dbReference type="Proteomes" id="UP001217500"/>
    </source>
</evidence>
<dbReference type="AlphaFoldDB" id="A0AAE9XT71"/>
<sequence>MIINREDAENILSDLKKRLLDIPFSSMLEVIDLLDTDDWSLTIKTHAIIESIITLAILSKEKNQHIKETIKLLPLHGGTSSKSDLAVKLGLLTKEQKKFLVNLSEIRNKMSHDREHINSDLKPYFDKMDTNKLKQWKGNALWFCSKNERASQKFSVIFDEIPTIAIAISAAILVAHIELRRIEEEASDEIEFATSKTINQILEGSLR</sequence>
<dbReference type="RefSeq" id="WP_289503265.1">
    <property type="nucleotide sequence ID" value="NZ_CP116805.1"/>
</dbReference>
<dbReference type="EMBL" id="CP116805">
    <property type="protein sequence ID" value="WCL53720.1"/>
    <property type="molecule type" value="Genomic_DNA"/>
</dbReference>
<proteinExistence type="predicted"/>
<organism evidence="1 2">
    <name type="scientific">Gimibacter soli</name>
    <dbReference type="NCBI Taxonomy" id="3024400"/>
    <lineage>
        <taxon>Bacteria</taxon>
        <taxon>Pseudomonadati</taxon>
        <taxon>Pseudomonadota</taxon>
        <taxon>Alphaproteobacteria</taxon>
        <taxon>Kordiimonadales</taxon>
        <taxon>Temperatibacteraceae</taxon>
        <taxon>Gimibacter</taxon>
    </lineage>
</organism>
<protein>
    <submittedName>
        <fullName evidence="1">Uncharacterized protein</fullName>
    </submittedName>
</protein>
<keyword evidence="2" id="KW-1185">Reference proteome</keyword>
<reference evidence="1" key="1">
    <citation type="submission" date="2023-01" db="EMBL/GenBank/DDBJ databases">
        <title>The genome sequence of Kordiimonadaceae bacterium 6D33.</title>
        <authorList>
            <person name="Liu Y."/>
        </authorList>
    </citation>
    <scope>NUCLEOTIDE SEQUENCE</scope>
    <source>
        <strain evidence="1">6D33</strain>
    </source>
</reference>
<accession>A0AAE9XT71</accession>
<dbReference type="KEGG" id="gso:PH603_14360"/>
<evidence type="ECO:0000313" key="1">
    <source>
        <dbReference type="EMBL" id="WCL53720.1"/>
    </source>
</evidence>
<gene>
    <name evidence="1" type="ORF">PH603_14360</name>
</gene>
<name>A0AAE9XT71_9PROT</name>
<dbReference type="Proteomes" id="UP001217500">
    <property type="component" value="Chromosome"/>
</dbReference>